<dbReference type="Gene3D" id="3.90.1140.10">
    <property type="entry name" value="Cyclic phosphodiesterase"/>
    <property type="match status" value="1"/>
</dbReference>
<gene>
    <name evidence="3" type="ORF">QBC35DRAFT_529952</name>
</gene>
<dbReference type="AlphaFoldDB" id="A0AAN6WZN1"/>
<dbReference type="Proteomes" id="UP001302126">
    <property type="component" value="Unassembled WGS sequence"/>
</dbReference>
<dbReference type="Pfam" id="PF08975">
    <property type="entry name" value="2H-phosphodiest"/>
    <property type="match status" value="1"/>
</dbReference>
<accession>A0AAN6WZN1</accession>
<sequence>MMSTEPKNNDLNATEKKMVTPTTSIAERPPYPPGVPFKFAPDGAVQPFAGNTILAHLSPESAIYSSLLSLHSKLATHPTLSRLYTLLPPPSYHVTLFEGVCDQVHHGPPGVFWPQGVPVDAPLEECTSLLIGKLGTGSAVSATGGSLDDFGLRVTGINPRFVVIGVDVSCADAGEQEKIRNLREKLSKVLGIRHPGHDLYRLHISLAYFIRWPGEEELEALSVLLKEHLEGMSEKEKGVRLGRPEFCRFKDMFAFERLFYLGD</sequence>
<dbReference type="SUPFAM" id="SSF55144">
    <property type="entry name" value="LigT-like"/>
    <property type="match status" value="1"/>
</dbReference>
<feature type="domain" description="DUF1868" evidence="2">
    <location>
        <begin position="38"/>
        <end position="138"/>
    </location>
</feature>
<evidence type="ECO:0000313" key="4">
    <source>
        <dbReference type="Proteomes" id="UP001302126"/>
    </source>
</evidence>
<dbReference type="EMBL" id="MU864365">
    <property type="protein sequence ID" value="KAK4190576.1"/>
    <property type="molecule type" value="Genomic_DNA"/>
</dbReference>
<evidence type="ECO:0000256" key="1">
    <source>
        <dbReference type="SAM" id="MobiDB-lite"/>
    </source>
</evidence>
<dbReference type="InterPro" id="IPR009097">
    <property type="entry name" value="Cyclic_Pdiesterase"/>
</dbReference>
<dbReference type="InterPro" id="IPR015069">
    <property type="entry name" value="2H-PEstase_DUF1868"/>
</dbReference>
<keyword evidence="4" id="KW-1185">Reference proteome</keyword>
<dbReference type="GO" id="GO:0016874">
    <property type="term" value="F:ligase activity"/>
    <property type="evidence" value="ECO:0007669"/>
    <property type="project" value="UniProtKB-KW"/>
</dbReference>
<name>A0AAN6WZN1_9PEZI</name>
<protein>
    <submittedName>
        <fullName evidence="3">RNA ligase/cyclic nucleotide phosphodiesterase</fullName>
    </submittedName>
</protein>
<proteinExistence type="predicted"/>
<reference evidence="3" key="1">
    <citation type="journal article" date="2023" name="Mol. Phylogenet. Evol.">
        <title>Genome-scale phylogeny and comparative genomics of the fungal order Sordariales.</title>
        <authorList>
            <person name="Hensen N."/>
            <person name="Bonometti L."/>
            <person name="Westerberg I."/>
            <person name="Brannstrom I.O."/>
            <person name="Guillou S."/>
            <person name="Cros-Aarteil S."/>
            <person name="Calhoun S."/>
            <person name="Haridas S."/>
            <person name="Kuo A."/>
            <person name="Mondo S."/>
            <person name="Pangilinan J."/>
            <person name="Riley R."/>
            <person name="LaButti K."/>
            <person name="Andreopoulos B."/>
            <person name="Lipzen A."/>
            <person name="Chen C."/>
            <person name="Yan M."/>
            <person name="Daum C."/>
            <person name="Ng V."/>
            <person name="Clum A."/>
            <person name="Steindorff A."/>
            <person name="Ohm R.A."/>
            <person name="Martin F."/>
            <person name="Silar P."/>
            <person name="Natvig D.O."/>
            <person name="Lalanne C."/>
            <person name="Gautier V."/>
            <person name="Ament-Velasquez S.L."/>
            <person name="Kruys A."/>
            <person name="Hutchinson M.I."/>
            <person name="Powell A.J."/>
            <person name="Barry K."/>
            <person name="Miller A.N."/>
            <person name="Grigoriev I.V."/>
            <person name="Debuchy R."/>
            <person name="Gladieux P."/>
            <person name="Hiltunen Thoren M."/>
            <person name="Johannesson H."/>
        </authorList>
    </citation>
    <scope>NUCLEOTIDE SEQUENCE</scope>
    <source>
        <strain evidence="3">PSN309</strain>
    </source>
</reference>
<keyword evidence="3" id="KW-0436">Ligase</keyword>
<feature type="compositionally biased region" description="Polar residues" evidence="1">
    <location>
        <begin position="1"/>
        <end position="12"/>
    </location>
</feature>
<organism evidence="3 4">
    <name type="scientific">Podospora australis</name>
    <dbReference type="NCBI Taxonomy" id="1536484"/>
    <lineage>
        <taxon>Eukaryota</taxon>
        <taxon>Fungi</taxon>
        <taxon>Dikarya</taxon>
        <taxon>Ascomycota</taxon>
        <taxon>Pezizomycotina</taxon>
        <taxon>Sordariomycetes</taxon>
        <taxon>Sordariomycetidae</taxon>
        <taxon>Sordariales</taxon>
        <taxon>Podosporaceae</taxon>
        <taxon>Podospora</taxon>
    </lineage>
</organism>
<evidence type="ECO:0000259" key="2">
    <source>
        <dbReference type="Pfam" id="PF08975"/>
    </source>
</evidence>
<reference evidence="3" key="2">
    <citation type="submission" date="2023-05" db="EMBL/GenBank/DDBJ databases">
        <authorList>
            <consortium name="Lawrence Berkeley National Laboratory"/>
            <person name="Steindorff A."/>
            <person name="Hensen N."/>
            <person name="Bonometti L."/>
            <person name="Westerberg I."/>
            <person name="Brannstrom I.O."/>
            <person name="Guillou S."/>
            <person name="Cros-Aarteil S."/>
            <person name="Calhoun S."/>
            <person name="Haridas S."/>
            <person name="Kuo A."/>
            <person name="Mondo S."/>
            <person name="Pangilinan J."/>
            <person name="Riley R."/>
            <person name="Labutti K."/>
            <person name="Andreopoulos B."/>
            <person name="Lipzen A."/>
            <person name="Chen C."/>
            <person name="Yanf M."/>
            <person name="Daum C."/>
            <person name="Ng V."/>
            <person name="Clum A."/>
            <person name="Ohm R."/>
            <person name="Martin F."/>
            <person name="Silar P."/>
            <person name="Natvig D."/>
            <person name="Lalanne C."/>
            <person name="Gautier V."/>
            <person name="Ament-Velasquez S.L."/>
            <person name="Kruys A."/>
            <person name="Hutchinson M.I."/>
            <person name="Powell A.J."/>
            <person name="Barry K."/>
            <person name="Miller A.N."/>
            <person name="Grigoriev I.V."/>
            <person name="Debuchy R."/>
            <person name="Gladieux P."/>
            <person name="Thoren M.H."/>
            <person name="Johannesson H."/>
        </authorList>
    </citation>
    <scope>NUCLEOTIDE SEQUENCE</scope>
    <source>
        <strain evidence="3">PSN309</strain>
    </source>
</reference>
<feature type="region of interest" description="Disordered" evidence="1">
    <location>
        <begin position="1"/>
        <end position="31"/>
    </location>
</feature>
<comment type="caution">
    <text evidence="3">The sequence shown here is derived from an EMBL/GenBank/DDBJ whole genome shotgun (WGS) entry which is preliminary data.</text>
</comment>
<evidence type="ECO:0000313" key="3">
    <source>
        <dbReference type="EMBL" id="KAK4190576.1"/>
    </source>
</evidence>